<dbReference type="InterPro" id="IPR023398">
    <property type="entry name" value="TIF_eIF4e-like"/>
</dbReference>
<accession>A0ABR0KAP5</accession>
<dbReference type="Gene3D" id="3.30.760.10">
    <property type="entry name" value="RNA Cap, Translation Initiation Factor Eif4e"/>
    <property type="match status" value="1"/>
</dbReference>
<gene>
    <name evidence="3" type="ORF">LTR24_005380</name>
</gene>
<sequence>MDDGSSTASEVTRVDDGGDALSAVSDSSSFYGDKTSKQKYEEKVTVIDTTDYWHIHDWNVQVIAARAVERYPAQWPWNCKKRKREQPDEESAAKKMETESVDSKSQELSLRPLPSKPYNPYEGNSNALQLSDSVDDFLRRLKPSCADTDNAWIWCANFQAGHRPAGENITVFKQVGSRLLEDFAAKRQELESSFDPPKGPGAITRMMGPNRRNLEEDIMRSAKRNEVSCGKWMLFPTEDKVDRYWVDVVRGTVEGRLGIAAKVATRSDNPKEESTRLICVYTTDINDEADIKRVLKELVRLKLAPAIPGPMRGGAGVKDQIWYKPDCYTYLDLKRGNEYKIKPTLHSTSSLLTASDVRGLV</sequence>
<dbReference type="SUPFAM" id="SSF55418">
    <property type="entry name" value="eIF4e-like"/>
    <property type="match status" value="1"/>
</dbReference>
<evidence type="ECO:0000313" key="3">
    <source>
        <dbReference type="EMBL" id="KAK5092243.1"/>
    </source>
</evidence>
<dbReference type="InterPro" id="IPR015034">
    <property type="entry name" value="Bles03"/>
</dbReference>
<feature type="region of interest" description="Disordered" evidence="2">
    <location>
        <begin position="80"/>
        <end position="125"/>
    </location>
</feature>
<name>A0ABR0KAP5_9EURO</name>
<dbReference type="EMBL" id="JAVRRG010000061">
    <property type="protein sequence ID" value="KAK5092243.1"/>
    <property type="molecule type" value="Genomic_DNA"/>
</dbReference>
<keyword evidence="4" id="KW-1185">Reference proteome</keyword>
<dbReference type="PANTHER" id="PTHR31977">
    <property type="entry name" value="UPF0696 PROTEIN C11ORF68"/>
    <property type="match status" value="1"/>
</dbReference>
<feature type="region of interest" description="Disordered" evidence="2">
    <location>
        <begin position="1"/>
        <end position="37"/>
    </location>
</feature>
<feature type="compositionally biased region" description="Basic and acidic residues" evidence="2">
    <location>
        <begin position="91"/>
        <end position="105"/>
    </location>
</feature>
<organism evidence="3 4">
    <name type="scientific">Lithohypha guttulata</name>
    <dbReference type="NCBI Taxonomy" id="1690604"/>
    <lineage>
        <taxon>Eukaryota</taxon>
        <taxon>Fungi</taxon>
        <taxon>Dikarya</taxon>
        <taxon>Ascomycota</taxon>
        <taxon>Pezizomycotina</taxon>
        <taxon>Eurotiomycetes</taxon>
        <taxon>Chaetothyriomycetidae</taxon>
        <taxon>Chaetothyriales</taxon>
        <taxon>Trichomeriaceae</taxon>
        <taxon>Lithohypha</taxon>
    </lineage>
</organism>
<evidence type="ECO:0000256" key="2">
    <source>
        <dbReference type="SAM" id="MobiDB-lite"/>
    </source>
</evidence>
<protein>
    <recommendedName>
        <fullName evidence="5">DUF1917-domain-containing protein</fullName>
    </recommendedName>
</protein>
<dbReference type="PANTHER" id="PTHR31977:SF1">
    <property type="entry name" value="UPF0696 PROTEIN C11ORF68"/>
    <property type="match status" value="1"/>
</dbReference>
<feature type="compositionally biased region" description="Polar residues" evidence="2">
    <location>
        <begin position="1"/>
        <end position="10"/>
    </location>
</feature>
<dbReference type="Proteomes" id="UP001345013">
    <property type="component" value="Unassembled WGS sequence"/>
</dbReference>
<comment type="similarity">
    <text evidence="1">Belongs to the UPF0696 family.</text>
</comment>
<evidence type="ECO:0000256" key="1">
    <source>
        <dbReference type="ARBA" id="ARBA00010568"/>
    </source>
</evidence>
<comment type="caution">
    <text evidence="3">The sequence shown here is derived from an EMBL/GenBank/DDBJ whole genome shotgun (WGS) entry which is preliminary data.</text>
</comment>
<evidence type="ECO:0000313" key="4">
    <source>
        <dbReference type="Proteomes" id="UP001345013"/>
    </source>
</evidence>
<evidence type="ECO:0008006" key="5">
    <source>
        <dbReference type="Google" id="ProtNLM"/>
    </source>
</evidence>
<reference evidence="3 4" key="1">
    <citation type="submission" date="2023-08" db="EMBL/GenBank/DDBJ databases">
        <title>Black Yeasts Isolated from many extreme environments.</title>
        <authorList>
            <person name="Coleine C."/>
            <person name="Stajich J.E."/>
            <person name="Selbmann L."/>
        </authorList>
    </citation>
    <scope>NUCLEOTIDE SEQUENCE [LARGE SCALE GENOMIC DNA]</scope>
    <source>
        <strain evidence="3 4">CCFEE 5885</strain>
    </source>
</reference>
<dbReference type="Pfam" id="PF08939">
    <property type="entry name" value="Bles03"/>
    <property type="match status" value="1"/>
</dbReference>
<proteinExistence type="inferred from homology"/>